<feature type="domain" description="Peptidase A1" evidence="4">
    <location>
        <begin position="101"/>
        <end position="410"/>
    </location>
</feature>
<proteinExistence type="inferred from homology"/>
<dbReference type="PANTHER" id="PTHR47967:SF123">
    <property type="entry name" value="ASPARTIC PROTEINASE NEPENTHESIN-1-LIKE"/>
    <property type="match status" value="1"/>
</dbReference>
<evidence type="ECO:0000313" key="6">
    <source>
        <dbReference type="Proteomes" id="UP000436088"/>
    </source>
</evidence>
<dbReference type="Gene3D" id="2.40.70.10">
    <property type="entry name" value="Acid Proteases"/>
    <property type="match status" value="3"/>
</dbReference>
<dbReference type="SUPFAM" id="SSF50630">
    <property type="entry name" value="Acid proteases"/>
    <property type="match status" value="1"/>
</dbReference>
<reference evidence="5" key="1">
    <citation type="submission" date="2019-09" db="EMBL/GenBank/DDBJ databases">
        <title>Draft genome information of white flower Hibiscus syriacus.</title>
        <authorList>
            <person name="Kim Y.-M."/>
        </authorList>
    </citation>
    <scope>NUCLEOTIDE SEQUENCE [LARGE SCALE GENOMIC DNA]</scope>
    <source>
        <strain evidence="5">YM2019G1</strain>
    </source>
</reference>
<protein>
    <submittedName>
        <fullName evidence="5">Monovalent cation:proton antiporter</fullName>
    </submittedName>
</protein>
<comment type="caution">
    <text evidence="5">The sequence shown here is derived from an EMBL/GenBank/DDBJ whole genome shotgun (WGS) entry which is preliminary data.</text>
</comment>
<keyword evidence="2" id="KW-0645">Protease</keyword>
<dbReference type="InterPro" id="IPR032861">
    <property type="entry name" value="TAXi_N"/>
</dbReference>
<evidence type="ECO:0000259" key="4">
    <source>
        <dbReference type="PROSITE" id="PS51767"/>
    </source>
</evidence>
<name>A0A6A2Y1Q3_HIBSY</name>
<evidence type="ECO:0000256" key="3">
    <source>
        <dbReference type="ARBA" id="ARBA00022801"/>
    </source>
</evidence>
<comment type="similarity">
    <text evidence="1">Belongs to the peptidase A1 family.</text>
</comment>
<evidence type="ECO:0000256" key="2">
    <source>
        <dbReference type="ARBA" id="ARBA00022670"/>
    </source>
</evidence>
<dbReference type="GO" id="GO:0008233">
    <property type="term" value="F:peptidase activity"/>
    <property type="evidence" value="ECO:0007669"/>
    <property type="project" value="UniProtKB-KW"/>
</dbReference>
<dbReference type="PROSITE" id="PS51767">
    <property type="entry name" value="PEPTIDASE_A1"/>
    <property type="match status" value="1"/>
</dbReference>
<dbReference type="GO" id="GO:0006508">
    <property type="term" value="P:proteolysis"/>
    <property type="evidence" value="ECO:0007669"/>
    <property type="project" value="UniProtKB-KW"/>
</dbReference>
<keyword evidence="3" id="KW-0378">Hydrolase</keyword>
<dbReference type="EMBL" id="VEPZ02001363">
    <property type="protein sequence ID" value="KAE8677280.1"/>
    <property type="molecule type" value="Genomic_DNA"/>
</dbReference>
<dbReference type="InterPro" id="IPR021109">
    <property type="entry name" value="Peptidase_aspartic_dom_sf"/>
</dbReference>
<keyword evidence="6" id="KW-1185">Reference proteome</keyword>
<dbReference type="PANTHER" id="PTHR47967">
    <property type="entry name" value="OS07G0603500 PROTEIN-RELATED"/>
    <property type="match status" value="1"/>
</dbReference>
<dbReference type="InterPro" id="IPR033121">
    <property type="entry name" value="PEPTIDASE_A1"/>
</dbReference>
<sequence length="410" mass="45543">MSLTPRFLDSIWFISLYSALFQHHFAFATSNSSGRTLRAVLNDSPSSPLYLVGNLTRTERIGRLIKVTNARIDYLNKLSNFTTKVGENNIRLPLYLDGLIYAVGFTIGSQHHPVKLLMDTGGSLTWTQCQPCSGCFPQTLPIYDRRASTTYATLPCSHPFCSGEQRHYNCVNDVCVYDVTYGGGSSTQGVASLETHPFCSGEQRHYNCVNDVCVYDVTYGGGSSTQGVASLETFDFFVNQQMHAFPNVLFGCSDASSDISFENSEISGIFGLSLGPDSILNQLSHFIGYRFSYCFAPFSGGIPHPLLVRFGEDIPPLHNAQTTMFVQPPFRVYFFYMELMEISVGNYRINFPPYTFEIRGDGSGGSFIDSGAMITQIDANTPGLNAYEEVLNVFDSYYESEGLQTRRGRI</sequence>
<evidence type="ECO:0000313" key="5">
    <source>
        <dbReference type="EMBL" id="KAE8677280.1"/>
    </source>
</evidence>
<gene>
    <name evidence="5" type="ORF">F3Y22_tig00111540pilonHSYRG00135</name>
</gene>
<dbReference type="Proteomes" id="UP000436088">
    <property type="component" value="Unassembled WGS sequence"/>
</dbReference>
<evidence type="ECO:0000256" key="1">
    <source>
        <dbReference type="ARBA" id="ARBA00007447"/>
    </source>
</evidence>
<dbReference type="InterPro" id="IPR051708">
    <property type="entry name" value="Plant_Aspart_Prot_A1"/>
</dbReference>
<organism evidence="5 6">
    <name type="scientific">Hibiscus syriacus</name>
    <name type="common">Rose of Sharon</name>
    <dbReference type="NCBI Taxonomy" id="106335"/>
    <lineage>
        <taxon>Eukaryota</taxon>
        <taxon>Viridiplantae</taxon>
        <taxon>Streptophyta</taxon>
        <taxon>Embryophyta</taxon>
        <taxon>Tracheophyta</taxon>
        <taxon>Spermatophyta</taxon>
        <taxon>Magnoliopsida</taxon>
        <taxon>eudicotyledons</taxon>
        <taxon>Gunneridae</taxon>
        <taxon>Pentapetalae</taxon>
        <taxon>rosids</taxon>
        <taxon>malvids</taxon>
        <taxon>Malvales</taxon>
        <taxon>Malvaceae</taxon>
        <taxon>Malvoideae</taxon>
        <taxon>Hibiscus</taxon>
    </lineage>
</organism>
<dbReference type="AlphaFoldDB" id="A0A6A2Y1Q3"/>
<dbReference type="GO" id="GO:0005576">
    <property type="term" value="C:extracellular region"/>
    <property type="evidence" value="ECO:0007669"/>
    <property type="project" value="TreeGrafter"/>
</dbReference>
<dbReference type="Pfam" id="PF14543">
    <property type="entry name" value="TAXi_N"/>
    <property type="match status" value="1"/>
</dbReference>
<accession>A0A6A2Y1Q3</accession>